<reference evidence="13" key="1">
    <citation type="journal article" date="2019" name="Int. J. Syst. Evol. Microbiol.">
        <title>The Global Catalogue of Microorganisms (GCM) 10K type strain sequencing project: providing services to taxonomists for standard genome sequencing and annotation.</title>
        <authorList>
            <consortium name="The Broad Institute Genomics Platform"/>
            <consortium name="The Broad Institute Genome Sequencing Center for Infectious Disease"/>
            <person name="Wu L."/>
            <person name="Ma J."/>
        </authorList>
    </citation>
    <scope>NUCLEOTIDE SEQUENCE [LARGE SCALE GENOMIC DNA]</scope>
    <source>
        <strain evidence="13">JCM 17805</strain>
    </source>
</reference>
<dbReference type="Gene3D" id="2.30.30.830">
    <property type="match status" value="1"/>
</dbReference>
<evidence type="ECO:0000256" key="1">
    <source>
        <dbReference type="ARBA" id="ARBA00004533"/>
    </source>
</evidence>
<dbReference type="RefSeq" id="WP_345193024.1">
    <property type="nucleotide sequence ID" value="NZ_BAABFL010000016.1"/>
</dbReference>
<dbReference type="InterPro" id="IPR024961">
    <property type="entry name" value="T2SS_GspC_N"/>
</dbReference>
<keyword evidence="7 10" id="KW-1133">Transmembrane helix</keyword>
<evidence type="ECO:0000256" key="2">
    <source>
        <dbReference type="ARBA" id="ARBA00022448"/>
    </source>
</evidence>
<feature type="domain" description="Type II secretion system protein GspC N-terminal" evidence="11">
    <location>
        <begin position="25"/>
        <end position="155"/>
    </location>
</feature>
<accession>A0ABP8UYQ8</accession>
<keyword evidence="8 10" id="KW-0472">Membrane</keyword>
<evidence type="ECO:0000256" key="9">
    <source>
        <dbReference type="SAM" id="MobiDB-lite"/>
    </source>
</evidence>
<dbReference type="Proteomes" id="UP001500604">
    <property type="component" value="Unassembled WGS sequence"/>
</dbReference>
<evidence type="ECO:0000256" key="10">
    <source>
        <dbReference type="SAM" id="Phobius"/>
    </source>
</evidence>
<sequence length="211" mass="23247">MNNEVLDKSLNLLAKHQSSIILAVLTIGMLATLAVQSFNLYRTLQGPPEVSDIANDSNTSQKTFVLADFSFLFGEGQESNTQLSTQELPKTSLNLTLRGALAGDTTTDSSAIIQDGSGQDRFYRIGDSLPGGAVLDQVHPHYIVIRYHGALQKLVFPEITHDKVLETVSHPQTPPMPKEMPGLSDQYQENAKALEDRMEQLRQRLEQAQGN</sequence>
<evidence type="ECO:0000256" key="8">
    <source>
        <dbReference type="ARBA" id="ARBA00023136"/>
    </source>
</evidence>
<proteinExistence type="predicted"/>
<comment type="subcellular location">
    <subcellularLocation>
        <location evidence="1">Cell inner membrane</location>
    </subcellularLocation>
</comment>
<keyword evidence="4" id="KW-0997">Cell inner membrane</keyword>
<name>A0ABP8UYQ8_9GAMM</name>
<evidence type="ECO:0000313" key="13">
    <source>
        <dbReference type="Proteomes" id="UP001500604"/>
    </source>
</evidence>
<protein>
    <recommendedName>
        <fullName evidence="11">Type II secretion system protein GspC N-terminal domain-containing protein</fullName>
    </recommendedName>
</protein>
<keyword evidence="13" id="KW-1185">Reference proteome</keyword>
<evidence type="ECO:0000313" key="12">
    <source>
        <dbReference type="EMBL" id="GAA4647975.1"/>
    </source>
</evidence>
<keyword evidence="6" id="KW-0653">Protein transport</keyword>
<dbReference type="EMBL" id="BAABFL010000016">
    <property type="protein sequence ID" value="GAA4647975.1"/>
    <property type="molecule type" value="Genomic_DNA"/>
</dbReference>
<evidence type="ECO:0000256" key="6">
    <source>
        <dbReference type="ARBA" id="ARBA00022927"/>
    </source>
</evidence>
<organism evidence="12 13">
    <name type="scientific">Kistimonas scapharcae</name>
    <dbReference type="NCBI Taxonomy" id="1036133"/>
    <lineage>
        <taxon>Bacteria</taxon>
        <taxon>Pseudomonadati</taxon>
        <taxon>Pseudomonadota</taxon>
        <taxon>Gammaproteobacteria</taxon>
        <taxon>Oceanospirillales</taxon>
        <taxon>Endozoicomonadaceae</taxon>
        <taxon>Kistimonas</taxon>
    </lineage>
</organism>
<comment type="caution">
    <text evidence="12">The sequence shown here is derived from an EMBL/GenBank/DDBJ whole genome shotgun (WGS) entry which is preliminary data.</text>
</comment>
<evidence type="ECO:0000256" key="4">
    <source>
        <dbReference type="ARBA" id="ARBA00022519"/>
    </source>
</evidence>
<dbReference type="Pfam" id="PF11356">
    <property type="entry name" value="T2SSC"/>
    <property type="match status" value="1"/>
</dbReference>
<evidence type="ECO:0000256" key="5">
    <source>
        <dbReference type="ARBA" id="ARBA00022692"/>
    </source>
</evidence>
<feature type="region of interest" description="Disordered" evidence="9">
    <location>
        <begin position="168"/>
        <end position="192"/>
    </location>
</feature>
<evidence type="ECO:0000256" key="7">
    <source>
        <dbReference type="ARBA" id="ARBA00022989"/>
    </source>
</evidence>
<feature type="transmembrane region" description="Helical" evidence="10">
    <location>
        <begin position="20"/>
        <end position="41"/>
    </location>
</feature>
<keyword evidence="2" id="KW-0813">Transport</keyword>
<keyword evidence="3" id="KW-1003">Cell membrane</keyword>
<evidence type="ECO:0000259" key="11">
    <source>
        <dbReference type="Pfam" id="PF11356"/>
    </source>
</evidence>
<gene>
    <name evidence="12" type="ORF">GCM10023116_02370</name>
</gene>
<evidence type="ECO:0000256" key="3">
    <source>
        <dbReference type="ARBA" id="ARBA00022475"/>
    </source>
</evidence>
<keyword evidence="5 10" id="KW-0812">Transmembrane</keyword>